<organism evidence="1">
    <name type="scientific">Myoviridae sp. ctA4D8</name>
    <dbReference type="NCBI Taxonomy" id="2823535"/>
    <lineage>
        <taxon>Viruses</taxon>
        <taxon>Duplodnaviria</taxon>
        <taxon>Heunggongvirae</taxon>
        <taxon>Uroviricota</taxon>
        <taxon>Caudoviricetes</taxon>
    </lineage>
</organism>
<sequence>MPLEVLFVILRLMSEIKILRNVSKRTGNISPCLLELIP</sequence>
<protein>
    <submittedName>
        <fullName evidence="1">Uncharacterized protein</fullName>
    </submittedName>
</protein>
<accession>A0A8S5L6S7</accession>
<proteinExistence type="predicted"/>
<dbReference type="EMBL" id="BK014643">
    <property type="protein sequence ID" value="DAD65453.1"/>
    <property type="molecule type" value="Genomic_DNA"/>
</dbReference>
<evidence type="ECO:0000313" key="1">
    <source>
        <dbReference type="EMBL" id="DAD65453.1"/>
    </source>
</evidence>
<name>A0A8S5L6S7_9CAUD</name>
<reference evidence="1" key="1">
    <citation type="journal article" date="2021" name="Proc. Natl. Acad. Sci. U.S.A.">
        <title>A Catalog of Tens of Thousands of Viruses from Human Metagenomes Reveals Hidden Associations with Chronic Diseases.</title>
        <authorList>
            <person name="Tisza M.J."/>
            <person name="Buck C.B."/>
        </authorList>
    </citation>
    <scope>NUCLEOTIDE SEQUENCE</scope>
    <source>
        <strain evidence="1">CtA4D8</strain>
    </source>
</reference>